<dbReference type="Pfam" id="PF00884">
    <property type="entry name" value="Sulfatase"/>
    <property type="match status" value="1"/>
</dbReference>
<dbReference type="InterPro" id="IPR024607">
    <property type="entry name" value="Sulfatase_CS"/>
</dbReference>
<dbReference type="Gene3D" id="3.40.720.10">
    <property type="entry name" value="Alkaline Phosphatase, subunit A"/>
    <property type="match status" value="1"/>
</dbReference>
<evidence type="ECO:0000256" key="2">
    <source>
        <dbReference type="ARBA" id="ARBA00022723"/>
    </source>
</evidence>
<dbReference type="PANTHER" id="PTHR42693">
    <property type="entry name" value="ARYLSULFATASE FAMILY MEMBER"/>
    <property type="match status" value="1"/>
</dbReference>
<dbReference type="PROSITE" id="PS00523">
    <property type="entry name" value="SULFATASE_1"/>
    <property type="match status" value="1"/>
</dbReference>
<dbReference type="InterPro" id="IPR017850">
    <property type="entry name" value="Alkaline_phosphatase_core_sf"/>
</dbReference>
<feature type="domain" description="Sulfatase N-terminal" evidence="6">
    <location>
        <begin position="24"/>
        <end position="315"/>
    </location>
</feature>
<evidence type="ECO:0000313" key="7">
    <source>
        <dbReference type="EMBL" id="NME70594.1"/>
    </source>
</evidence>
<comment type="similarity">
    <text evidence="1">Belongs to the sulfatase family.</text>
</comment>
<dbReference type="GO" id="GO:0046872">
    <property type="term" value="F:metal ion binding"/>
    <property type="evidence" value="ECO:0007669"/>
    <property type="project" value="UniProtKB-KW"/>
</dbReference>
<comment type="caution">
    <text evidence="7">The sequence shown here is derived from an EMBL/GenBank/DDBJ whole genome shotgun (WGS) entry which is preliminary data.</text>
</comment>
<dbReference type="Proteomes" id="UP000576082">
    <property type="component" value="Unassembled WGS sequence"/>
</dbReference>
<feature type="signal peptide" evidence="5">
    <location>
        <begin position="1"/>
        <end position="19"/>
    </location>
</feature>
<dbReference type="InterPro" id="IPR050738">
    <property type="entry name" value="Sulfatase"/>
</dbReference>
<accession>A0A7X9RXQ5</accession>
<dbReference type="AlphaFoldDB" id="A0A7X9RXQ5"/>
<evidence type="ECO:0000256" key="4">
    <source>
        <dbReference type="ARBA" id="ARBA00022837"/>
    </source>
</evidence>
<proteinExistence type="inferred from homology"/>
<evidence type="ECO:0000259" key="6">
    <source>
        <dbReference type="Pfam" id="PF00884"/>
    </source>
</evidence>
<keyword evidence="5" id="KW-0732">Signal</keyword>
<dbReference type="CDD" id="cd16027">
    <property type="entry name" value="SGSH"/>
    <property type="match status" value="1"/>
</dbReference>
<dbReference type="GO" id="GO:0004065">
    <property type="term" value="F:arylsulfatase activity"/>
    <property type="evidence" value="ECO:0007669"/>
    <property type="project" value="TreeGrafter"/>
</dbReference>
<gene>
    <name evidence="7" type="ORF">HHU12_21640</name>
</gene>
<keyword evidence="3" id="KW-0378">Hydrolase</keyword>
<keyword evidence="8" id="KW-1185">Reference proteome</keyword>
<keyword evidence="4" id="KW-0106">Calcium</keyword>
<sequence>MKRSGTLMLLLLLALSTIAEDQKPNIVWITFEDMSPLLACYGDSTAHTPMINSLSENSKVFNNAFSTAGVCAPSRSAIITGMYPTFLGTNHMRTGRDIMGDSRGVYNKNKNVTDREGNNVIEYSAVIPSEVKCFPEYLRREGYYCTNNAKTDYQFASPFTAWDQNDAKAHWRNRKDGQPFFSVFNFNETHESKLWKHNHLPLTVSPDKVNVPDYYPDTPEVRKDIARVYSNLELLDKRVGEIIEQLKKDGLYDNTYIFFFSDHGGPMPRQKREVISSGLHVPFMIKYPQNAEKGYSDQVVNFIDLAPTVLEMAGVKVPKHLQGTSIQSQKRKYSFAARDRMDEHTSARRSVTDGKYLYVKYLYELSSSYQDIEYRKNVPTMQVLLELKEQKKLSENQMKWFAPVKELEALYDLENDPDELNNLIGKVEVREVEKTMRGVMNKWQKNTNDRCKAVESEMIEEMWPNQEQPQTADVKYKVKNGKLYLSCPTEGASIGYKRNNDDWMVYTTAIDIEEKDSITVKAIRIGYKTSNKECVTPYSQRIFR</sequence>
<organism evidence="7 8">
    <name type="scientific">Flammeovirga aprica JL-4</name>
    <dbReference type="NCBI Taxonomy" id="694437"/>
    <lineage>
        <taxon>Bacteria</taxon>
        <taxon>Pseudomonadati</taxon>
        <taxon>Bacteroidota</taxon>
        <taxon>Cytophagia</taxon>
        <taxon>Cytophagales</taxon>
        <taxon>Flammeovirgaceae</taxon>
        <taxon>Flammeovirga</taxon>
    </lineage>
</organism>
<evidence type="ECO:0000256" key="1">
    <source>
        <dbReference type="ARBA" id="ARBA00008779"/>
    </source>
</evidence>
<evidence type="ECO:0000256" key="5">
    <source>
        <dbReference type="SAM" id="SignalP"/>
    </source>
</evidence>
<reference evidence="7 8" key="1">
    <citation type="submission" date="2020-04" db="EMBL/GenBank/DDBJ databases">
        <title>Flammeovirga sp. SR4, a novel species isolated from seawater.</title>
        <authorList>
            <person name="Wang X."/>
        </authorList>
    </citation>
    <scope>NUCLEOTIDE SEQUENCE [LARGE SCALE GENOMIC DNA]</scope>
    <source>
        <strain evidence="7 8">ATCC 23126</strain>
    </source>
</reference>
<feature type="chain" id="PRO_5030553043" evidence="5">
    <location>
        <begin position="20"/>
        <end position="544"/>
    </location>
</feature>
<name>A0A7X9RXQ5_9BACT</name>
<keyword evidence="2" id="KW-0479">Metal-binding</keyword>
<dbReference type="EMBL" id="JABANE010000068">
    <property type="protein sequence ID" value="NME70594.1"/>
    <property type="molecule type" value="Genomic_DNA"/>
</dbReference>
<evidence type="ECO:0000313" key="8">
    <source>
        <dbReference type="Proteomes" id="UP000576082"/>
    </source>
</evidence>
<dbReference type="RefSeq" id="WP_169658827.1">
    <property type="nucleotide sequence ID" value="NZ_JABANE010000068.1"/>
</dbReference>
<dbReference type="PANTHER" id="PTHR42693:SF53">
    <property type="entry name" value="ENDO-4-O-SULFATASE"/>
    <property type="match status" value="1"/>
</dbReference>
<protein>
    <submittedName>
        <fullName evidence="7">Sulfatase</fullName>
    </submittedName>
</protein>
<dbReference type="SUPFAM" id="SSF53649">
    <property type="entry name" value="Alkaline phosphatase-like"/>
    <property type="match status" value="1"/>
</dbReference>
<evidence type="ECO:0000256" key="3">
    <source>
        <dbReference type="ARBA" id="ARBA00022801"/>
    </source>
</evidence>
<dbReference type="InterPro" id="IPR000917">
    <property type="entry name" value="Sulfatase_N"/>
</dbReference>